<dbReference type="EMBL" id="JAYFUM010000019">
    <property type="protein sequence ID" value="MEA5140591.1"/>
    <property type="molecule type" value="Genomic_DNA"/>
</dbReference>
<comment type="function">
    <text evidence="3 4">Participates actively in the response to hyperosmotic and heat shock by preventing the aggregation of stress-denatured proteins, in association with DnaK and GrpE. It is the nucleotide exchange factor for DnaK and may function as a thermosensor. Unfolded proteins bind initially to DnaJ; upon interaction with the DnaJ-bound protein, DnaK hydrolyzes its bound ATP, resulting in the formation of a stable complex. GrpE releases ADP from DnaK; ATP binding to DnaK triggers the release of the substrate protein, thus completing the reaction cycle. Several rounds of ATP-dependent interactions between DnaJ, DnaK and GrpE are required for fully efficient folding.</text>
</comment>
<comment type="subunit">
    <text evidence="3">Homodimer.</text>
</comment>
<dbReference type="Gene3D" id="2.30.22.10">
    <property type="entry name" value="Head domain of nucleotide exchange factor GrpE"/>
    <property type="match status" value="1"/>
</dbReference>
<dbReference type="CDD" id="cd00446">
    <property type="entry name" value="GrpE"/>
    <property type="match status" value="1"/>
</dbReference>
<evidence type="ECO:0000313" key="7">
    <source>
        <dbReference type="Proteomes" id="UP001302949"/>
    </source>
</evidence>
<comment type="caution">
    <text evidence="6">The sequence shown here is derived from an EMBL/GenBank/DDBJ whole genome shotgun (WGS) entry which is preliminary data.</text>
</comment>
<dbReference type="InterPro" id="IPR000740">
    <property type="entry name" value="GrpE"/>
</dbReference>
<dbReference type="PANTHER" id="PTHR21237">
    <property type="entry name" value="GRPE PROTEIN"/>
    <property type="match status" value="1"/>
</dbReference>
<dbReference type="Proteomes" id="UP001302949">
    <property type="component" value="Unassembled WGS sequence"/>
</dbReference>
<dbReference type="SUPFAM" id="SSF58014">
    <property type="entry name" value="Coiled-coil domain of nucleotide exchange factor GrpE"/>
    <property type="match status" value="1"/>
</dbReference>
<dbReference type="InterPro" id="IPR013805">
    <property type="entry name" value="GrpE_CC"/>
</dbReference>
<evidence type="ECO:0000256" key="1">
    <source>
        <dbReference type="ARBA" id="ARBA00009054"/>
    </source>
</evidence>
<keyword evidence="7" id="KW-1185">Reference proteome</keyword>
<dbReference type="PROSITE" id="PS01071">
    <property type="entry name" value="GRPE"/>
    <property type="match status" value="1"/>
</dbReference>
<keyword evidence="3" id="KW-0963">Cytoplasm</keyword>
<dbReference type="PRINTS" id="PR00773">
    <property type="entry name" value="GRPEPROTEIN"/>
</dbReference>
<evidence type="ECO:0000313" key="6">
    <source>
        <dbReference type="EMBL" id="MEA5140591.1"/>
    </source>
</evidence>
<dbReference type="SUPFAM" id="SSF51064">
    <property type="entry name" value="Head domain of nucleotide exchange factor GrpE"/>
    <property type="match status" value="1"/>
</dbReference>
<keyword evidence="3 4" id="KW-0346">Stress response</keyword>
<reference evidence="6 7" key="1">
    <citation type="submission" date="2023-12" db="EMBL/GenBank/DDBJ databases">
        <title>Novel species of the genus Arcicella isolated from rivers.</title>
        <authorList>
            <person name="Lu H."/>
        </authorList>
    </citation>
    <scope>NUCLEOTIDE SEQUENCE [LARGE SCALE GENOMIC DNA]</scope>
    <source>
        <strain evidence="6 7">KCTC 23307</strain>
    </source>
</reference>
<evidence type="ECO:0000256" key="5">
    <source>
        <dbReference type="RuleBase" id="RU004478"/>
    </source>
</evidence>
<name>A0ABU5QCN1_9BACT</name>
<evidence type="ECO:0000256" key="4">
    <source>
        <dbReference type="RuleBase" id="RU000639"/>
    </source>
</evidence>
<evidence type="ECO:0000256" key="3">
    <source>
        <dbReference type="HAMAP-Rule" id="MF_01151"/>
    </source>
</evidence>
<protein>
    <recommendedName>
        <fullName evidence="3 4">Protein GrpE</fullName>
    </recommendedName>
    <alternativeName>
        <fullName evidence="3">HSP-70 cofactor</fullName>
    </alternativeName>
</protein>
<dbReference type="HAMAP" id="MF_01151">
    <property type="entry name" value="GrpE"/>
    <property type="match status" value="1"/>
</dbReference>
<keyword evidence="2 3" id="KW-0143">Chaperone</keyword>
<comment type="similarity">
    <text evidence="1 3 5">Belongs to the GrpE family.</text>
</comment>
<dbReference type="Pfam" id="PF01025">
    <property type="entry name" value="GrpE"/>
    <property type="match status" value="1"/>
</dbReference>
<evidence type="ECO:0000256" key="2">
    <source>
        <dbReference type="ARBA" id="ARBA00023186"/>
    </source>
</evidence>
<dbReference type="InterPro" id="IPR009012">
    <property type="entry name" value="GrpE_head"/>
</dbReference>
<sequence length="200" mass="22606">MAKLLSVLKHYKNKAKSILKMENKEELQTEEQVLNQETDNVSENIEAVIEETVEISETEKLQGEIAELKDKYLRLYSDFDNFRKRTAKEKLEMIQTASEKVIVDIIPVIDDIERATANAQEGEISEGIKLIFNKLTNTLAGKGLKAMDAKGAVFNPDVHEAITQFPAPTEDDKGKVFDVVEKGYYLNEKVIRFAKVVVAN</sequence>
<accession>A0ABU5QCN1</accession>
<proteinExistence type="inferred from homology"/>
<gene>
    <name evidence="3" type="primary">grpE</name>
    <name evidence="6" type="ORF">VB248_15675</name>
</gene>
<organism evidence="6 7">
    <name type="scientific">Arcicella rigui</name>
    <dbReference type="NCBI Taxonomy" id="797020"/>
    <lineage>
        <taxon>Bacteria</taxon>
        <taxon>Pseudomonadati</taxon>
        <taxon>Bacteroidota</taxon>
        <taxon>Cytophagia</taxon>
        <taxon>Cytophagales</taxon>
        <taxon>Flectobacillaceae</taxon>
        <taxon>Arcicella</taxon>
    </lineage>
</organism>
<dbReference type="Gene3D" id="3.90.20.20">
    <property type="match status" value="1"/>
</dbReference>
<dbReference type="RefSeq" id="WP_323297745.1">
    <property type="nucleotide sequence ID" value="NZ_JAYFUM010000019.1"/>
</dbReference>
<comment type="subcellular location">
    <subcellularLocation>
        <location evidence="3">Cytoplasm</location>
    </subcellularLocation>
</comment>
<dbReference type="PANTHER" id="PTHR21237:SF23">
    <property type="entry name" value="GRPE PROTEIN HOMOLOG, MITOCHONDRIAL"/>
    <property type="match status" value="1"/>
</dbReference>